<evidence type="ECO:0000313" key="6">
    <source>
        <dbReference type="EMBL" id="OTF95211.1"/>
    </source>
</evidence>
<evidence type="ECO:0000256" key="1">
    <source>
        <dbReference type="ARBA" id="ARBA00022723"/>
    </source>
</evidence>
<dbReference type="Pfam" id="PF03107">
    <property type="entry name" value="C1_2"/>
    <property type="match status" value="4"/>
</dbReference>
<dbReference type="GO" id="GO:0046872">
    <property type="term" value="F:metal ion binding"/>
    <property type="evidence" value="ECO:0007669"/>
    <property type="project" value="UniProtKB-KW"/>
</dbReference>
<dbReference type="InterPro" id="IPR046349">
    <property type="entry name" value="C1-like_sf"/>
</dbReference>
<name>A0A251S9I7_HELAN</name>
<evidence type="ECO:0000313" key="5">
    <source>
        <dbReference type="EMBL" id="KAF5764600.1"/>
    </source>
</evidence>
<keyword evidence="1" id="KW-0479">Metal-binding</keyword>
<evidence type="ECO:0000313" key="7">
    <source>
        <dbReference type="Proteomes" id="UP000215914"/>
    </source>
</evidence>
<reference evidence="6" key="2">
    <citation type="submission" date="2017-02" db="EMBL/GenBank/DDBJ databases">
        <title>Sunflower complete genome.</title>
        <authorList>
            <person name="Langlade N."/>
            <person name="Munos S."/>
        </authorList>
    </citation>
    <scope>NUCLEOTIDE SEQUENCE [LARGE SCALE GENOMIC DNA]</scope>
    <source>
        <tissue evidence="6">Leaves</tissue>
    </source>
</reference>
<evidence type="ECO:0000259" key="4">
    <source>
        <dbReference type="PROSITE" id="PS50081"/>
    </source>
</evidence>
<dbReference type="InterPro" id="IPR002219">
    <property type="entry name" value="PKC_DAG/PE"/>
</dbReference>
<evidence type="ECO:0000256" key="3">
    <source>
        <dbReference type="ARBA" id="ARBA00022833"/>
    </source>
</evidence>
<keyword evidence="7" id="KW-1185">Reference proteome</keyword>
<dbReference type="AlphaFoldDB" id="A0A251S9I7"/>
<dbReference type="InterPro" id="IPR004146">
    <property type="entry name" value="DC1"/>
</dbReference>
<dbReference type="PANTHER" id="PTHR46288:SF37">
    <property type="entry name" value="CHROMATIN REGULATOR PHD FAMILY"/>
    <property type="match status" value="1"/>
</dbReference>
<proteinExistence type="predicted"/>
<reference evidence="5" key="3">
    <citation type="submission" date="2020-06" db="EMBL/GenBank/DDBJ databases">
        <title>Helianthus annuus Genome sequencing and assembly Release 2.</title>
        <authorList>
            <person name="Gouzy J."/>
            <person name="Langlade N."/>
            <person name="Munos S."/>
        </authorList>
    </citation>
    <scope>NUCLEOTIDE SEQUENCE</scope>
    <source>
        <tissue evidence="5">Leaves</tissue>
    </source>
</reference>
<dbReference type="OMA" id="HINYSIA"/>
<accession>A0A251S9I7</accession>
<dbReference type="Gramene" id="mRNA:HanXRQr2_Chr15g0693981">
    <property type="protein sequence ID" value="CDS:HanXRQr2_Chr15g0693981.1"/>
    <property type="gene ID" value="HanXRQr2_Chr15g0693981"/>
</dbReference>
<dbReference type="EMBL" id="MNCJ02000330">
    <property type="protein sequence ID" value="KAF5764600.1"/>
    <property type="molecule type" value="Genomic_DNA"/>
</dbReference>
<dbReference type="PANTHER" id="PTHR46288">
    <property type="entry name" value="PHORBOL-ESTER/DAG-TYPE DOMAIN-CONTAINING PROTEIN"/>
    <property type="match status" value="1"/>
</dbReference>
<organism evidence="6 7">
    <name type="scientific">Helianthus annuus</name>
    <name type="common">Common sunflower</name>
    <dbReference type="NCBI Taxonomy" id="4232"/>
    <lineage>
        <taxon>Eukaryota</taxon>
        <taxon>Viridiplantae</taxon>
        <taxon>Streptophyta</taxon>
        <taxon>Embryophyta</taxon>
        <taxon>Tracheophyta</taxon>
        <taxon>Spermatophyta</taxon>
        <taxon>Magnoliopsida</taxon>
        <taxon>eudicotyledons</taxon>
        <taxon>Gunneridae</taxon>
        <taxon>Pentapetalae</taxon>
        <taxon>asterids</taxon>
        <taxon>campanulids</taxon>
        <taxon>Asterales</taxon>
        <taxon>Asteraceae</taxon>
        <taxon>Asteroideae</taxon>
        <taxon>Heliantheae alliance</taxon>
        <taxon>Heliantheae</taxon>
        <taxon>Helianthus</taxon>
    </lineage>
</organism>
<sequence>MERYKHFSHPHTLSIHKICLEGAQLTCNGCKFPCTNTLVYSCSECNFFLHDQCFNASRSLTHPSHPNHPLSLFPSSTYKSGSFRCNSCGKSGSGFCYCCSNCSFDLHIHCAYNTLNPKYSTSPPNQVELKSHPNHPLKLLPKPPYVSGKRFCNVCGTRCNNNGELYRCNVCDYDAHVTCTTLPQSVCREDHAHSLSLLYVNPYPDFTCNVCRGAILQKHCMYHCSSGCDYGMHVKCVGLIELSRGHGSTGQQVAGQETG</sequence>
<dbReference type="EMBL" id="CM007904">
    <property type="protein sequence ID" value="OTF95211.1"/>
    <property type="molecule type" value="Genomic_DNA"/>
</dbReference>
<dbReference type="SUPFAM" id="SSF57889">
    <property type="entry name" value="Cysteine-rich domain"/>
    <property type="match status" value="2"/>
</dbReference>
<protein>
    <submittedName>
        <fullName evidence="5">Chromatin regulator PHD family</fullName>
    </submittedName>
</protein>
<feature type="domain" description="Phorbol-ester/DAG-type" evidence="4">
    <location>
        <begin position="134"/>
        <end position="187"/>
    </location>
</feature>
<evidence type="ECO:0000256" key="2">
    <source>
        <dbReference type="ARBA" id="ARBA00022737"/>
    </source>
</evidence>
<reference evidence="5 7" key="1">
    <citation type="journal article" date="2017" name="Nature">
        <title>The sunflower genome provides insights into oil metabolism, flowering and Asterid evolution.</title>
        <authorList>
            <person name="Badouin H."/>
            <person name="Gouzy J."/>
            <person name="Grassa C.J."/>
            <person name="Murat F."/>
            <person name="Staton S.E."/>
            <person name="Cottret L."/>
            <person name="Lelandais-Briere C."/>
            <person name="Owens G.L."/>
            <person name="Carrere S."/>
            <person name="Mayjonade B."/>
            <person name="Legrand L."/>
            <person name="Gill N."/>
            <person name="Kane N.C."/>
            <person name="Bowers J.E."/>
            <person name="Hubner S."/>
            <person name="Bellec A."/>
            <person name="Berard A."/>
            <person name="Berges H."/>
            <person name="Blanchet N."/>
            <person name="Boniface M.C."/>
            <person name="Brunel D."/>
            <person name="Catrice O."/>
            <person name="Chaidir N."/>
            <person name="Claudel C."/>
            <person name="Donnadieu C."/>
            <person name="Faraut T."/>
            <person name="Fievet G."/>
            <person name="Helmstetter N."/>
            <person name="King M."/>
            <person name="Knapp S.J."/>
            <person name="Lai Z."/>
            <person name="Le Paslier M.C."/>
            <person name="Lippi Y."/>
            <person name="Lorenzon L."/>
            <person name="Mandel J.R."/>
            <person name="Marage G."/>
            <person name="Marchand G."/>
            <person name="Marquand E."/>
            <person name="Bret-Mestries E."/>
            <person name="Morien E."/>
            <person name="Nambeesan S."/>
            <person name="Nguyen T."/>
            <person name="Pegot-Espagnet P."/>
            <person name="Pouilly N."/>
            <person name="Raftis F."/>
            <person name="Sallet E."/>
            <person name="Schiex T."/>
            <person name="Thomas J."/>
            <person name="Vandecasteele C."/>
            <person name="Vares D."/>
            <person name="Vear F."/>
            <person name="Vautrin S."/>
            <person name="Crespi M."/>
            <person name="Mangin B."/>
            <person name="Burke J.M."/>
            <person name="Salse J."/>
            <person name="Munos S."/>
            <person name="Vincourt P."/>
            <person name="Rieseberg L.H."/>
            <person name="Langlade N.B."/>
        </authorList>
    </citation>
    <scope>NUCLEOTIDE SEQUENCE [LARGE SCALE GENOMIC DNA]</scope>
    <source>
        <strain evidence="7">cv. SF193</strain>
        <tissue evidence="5">Leaves</tissue>
    </source>
</reference>
<keyword evidence="2" id="KW-0677">Repeat</keyword>
<keyword evidence="3" id="KW-0862">Zinc</keyword>
<dbReference type="PROSITE" id="PS50081">
    <property type="entry name" value="ZF_DAG_PE_2"/>
    <property type="match status" value="1"/>
</dbReference>
<dbReference type="Proteomes" id="UP000215914">
    <property type="component" value="Chromosome 15"/>
</dbReference>
<dbReference type="OrthoDB" id="1036688at2759"/>
<dbReference type="InParanoid" id="A0A251S9I7"/>
<gene>
    <name evidence="6" type="ORF">HannXRQ_Chr15g0480601</name>
    <name evidence="5" type="ORF">HanXRQr2_Chr15g0693981</name>
</gene>